<evidence type="ECO:0000313" key="1">
    <source>
        <dbReference type="EMBL" id="QBK92125.1"/>
    </source>
</evidence>
<name>A0A481Z9F7_9VIRU</name>
<dbReference type="EMBL" id="MK500568">
    <property type="protein sequence ID" value="QBK92125.1"/>
    <property type="molecule type" value="Genomic_DNA"/>
</dbReference>
<organism evidence="1">
    <name type="scientific">Pithovirus LCPAC304</name>
    <dbReference type="NCBI Taxonomy" id="2506594"/>
    <lineage>
        <taxon>Viruses</taxon>
        <taxon>Pithoviruses</taxon>
    </lineage>
</organism>
<protein>
    <submittedName>
        <fullName evidence="1">Uncharacterized protein</fullName>
    </submittedName>
</protein>
<reference evidence="1" key="1">
    <citation type="journal article" date="2019" name="MBio">
        <title>Virus Genomes from Deep Sea Sediments Expand the Ocean Megavirome and Support Independent Origins of Viral Gigantism.</title>
        <authorList>
            <person name="Backstrom D."/>
            <person name="Yutin N."/>
            <person name="Jorgensen S.L."/>
            <person name="Dharamshi J."/>
            <person name="Homa F."/>
            <person name="Zaremba-Niedwiedzka K."/>
            <person name="Spang A."/>
            <person name="Wolf Y.I."/>
            <person name="Koonin E.V."/>
            <person name="Ettema T.J."/>
        </authorList>
    </citation>
    <scope>NUCLEOTIDE SEQUENCE</scope>
</reference>
<accession>A0A481Z9F7</accession>
<sequence length="79" mass="9720">MPELLLYLEQSTPYYWIHYWDQHETLPFSEKDLFAMVSDWIWEFGPKTIITKEDFDYSFRASEATWKLLQTKFHQLKPI</sequence>
<proteinExistence type="predicted"/>
<gene>
    <name evidence="1" type="ORF">LCPAC304_04720</name>
</gene>